<feature type="transmembrane region" description="Helical" evidence="1">
    <location>
        <begin position="60"/>
        <end position="78"/>
    </location>
</feature>
<keyword evidence="1" id="KW-0812">Transmembrane</keyword>
<protein>
    <recommendedName>
        <fullName evidence="4">DUF5518 domain-containing protein</fullName>
    </recommendedName>
</protein>
<dbReference type="Proteomes" id="UP001501729">
    <property type="component" value="Unassembled WGS sequence"/>
</dbReference>
<organism evidence="2 3">
    <name type="scientific">Haladaptatus pallidirubidus</name>
    <dbReference type="NCBI Taxonomy" id="1008152"/>
    <lineage>
        <taxon>Archaea</taxon>
        <taxon>Methanobacteriati</taxon>
        <taxon>Methanobacteriota</taxon>
        <taxon>Stenosarchaea group</taxon>
        <taxon>Halobacteria</taxon>
        <taxon>Halobacteriales</taxon>
        <taxon>Haladaptataceae</taxon>
        <taxon>Haladaptatus</taxon>
    </lineage>
</organism>
<evidence type="ECO:0000313" key="3">
    <source>
        <dbReference type="Proteomes" id="UP001501729"/>
    </source>
</evidence>
<feature type="transmembrane region" description="Helical" evidence="1">
    <location>
        <begin position="90"/>
        <end position="108"/>
    </location>
</feature>
<keyword evidence="1" id="KW-1133">Transmembrane helix</keyword>
<evidence type="ECO:0000256" key="1">
    <source>
        <dbReference type="SAM" id="Phobius"/>
    </source>
</evidence>
<evidence type="ECO:0008006" key="4">
    <source>
        <dbReference type="Google" id="ProtNLM"/>
    </source>
</evidence>
<evidence type="ECO:0000313" key="2">
    <source>
        <dbReference type="EMBL" id="GAA5050258.1"/>
    </source>
</evidence>
<dbReference type="EMBL" id="BAABKX010000008">
    <property type="protein sequence ID" value="GAA5050258.1"/>
    <property type="molecule type" value="Genomic_DNA"/>
</dbReference>
<feature type="transmembrane region" description="Helical" evidence="1">
    <location>
        <begin position="31"/>
        <end position="48"/>
    </location>
</feature>
<dbReference type="AlphaFoldDB" id="A0AAV3UH92"/>
<sequence>MDWKSIALGAIVQAAIAIAASIAPITAASRWASAILLLCTGLIGGFIVGKQLEETRRVRAQHGAISGVLGGTVFAIMLRDALIGSGGADGAYWGIAYLIAIVTPPSIAAQYNSILPIFLPIVGGLLFVGEAAITAASVGNETPPVYERGL</sequence>
<comment type="caution">
    <text evidence="2">The sequence shown here is derived from an EMBL/GenBank/DDBJ whole genome shotgun (WGS) entry which is preliminary data.</text>
</comment>
<keyword evidence="3" id="KW-1185">Reference proteome</keyword>
<proteinExistence type="predicted"/>
<gene>
    <name evidence="2" type="ORF">GCM10025751_24090</name>
</gene>
<accession>A0AAV3UH92</accession>
<name>A0AAV3UH92_9EURY</name>
<feature type="transmembrane region" description="Helical" evidence="1">
    <location>
        <begin position="115"/>
        <end position="138"/>
    </location>
</feature>
<keyword evidence="1" id="KW-0472">Membrane</keyword>
<reference evidence="2 3" key="1">
    <citation type="journal article" date="2019" name="Int. J. Syst. Evol. Microbiol.">
        <title>The Global Catalogue of Microorganisms (GCM) 10K type strain sequencing project: providing services to taxonomists for standard genome sequencing and annotation.</title>
        <authorList>
            <consortium name="The Broad Institute Genomics Platform"/>
            <consortium name="The Broad Institute Genome Sequencing Center for Infectious Disease"/>
            <person name="Wu L."/>
            <person name="Ma J."/>
        </authorList>
    </citation>
    <scope>NUCLEOTIDE SEQUENCE [LARGE SCALE GENOMIC DNA]</scope>
    <source>
        <strain evidence="2 3">JCM 17504</strain>
    </source>
</reference>